<evidence type="ECO:0000256" key="1">
    <source>
        <dbReference type="ARBA" id="ARBA00001946"/>
    </source>
</evidence>
<organism evidence="4 5">
    <name type="scientific">Amborella trichopoda</name>
    <dbReference type="NCBI Taxonomy" id="13333"/>
    <lineage>
        <taxon>Eukaryota</taxon>
        <taxon>Viridiplantae</taxon>
        <taxon>Streptophyta</taxon>
        <taxon>Embryophyta</taxon>
        <taxon>Tracheophyta</taxon>
        <taxon>Spermatophyta</taxon>
        <taxon>Magnoliopsida</taxon>
        <taxon>Amborellales</taxon>
        <taxon>Amborellaceae</taxon>
        <taxon>Amborella</taxon>
    </lineage>
</organism>
<dbReference type="GO" id="GO:0016114">
    <property type="term" value="P:terpenoid biosynthetic process"/>
    <property type="evidence" value="ECO:0007669"/>
    <property type="project" value="InterPro"/>
</dbReference>
<dbReference type="InterPro" id="IPR036965">
    <property type="entry name" value="Terpene_synth_N_sf"/>
</dbReference>
<dbReference type="GO" id="GO:0010333">
    <property type="term" value="F:terpene synthase activity"/>
    <property type="evidence" value="ECO:0007669"/>
    <property type="project" value="InterPro"/>
</dbReference>
<dbReference type="SUPFAM" id="SSF48239">
    <property type="entry name" value="Terpenoid cyclases/Protein prenyltransferases"/>
    <property type="match status" value="1"/>
</dbReference>
<keyword evidence="5" id="KW-1185">Reference proteome</keyword>
<evidence type="ECO:0000259" key="3">
    <source>
        <dbReference type="Pfam" id="PF01397"/>
    </source>
</evidence>
<dbReference type="Gramene" id="ERM93445">
    <property type="protein sequence ID" value="ERM93445"/>
    <property type="gene ID" value="AMTR_s00260p00015480"/>
</dbReference>
<dbReference type="HOGENOM" id="CLU_1477100_0_0_1"/>
<dbReference type="InterPro" id="IPR008930">
    <property type="entry name" value="Terpenoid_cyclase/PrenylTrfase"/>
</dbReference>
<comment type="cofactor">
    <cofactor evidence="1">
        <name>Mg(2+)</name>
        <dbReference type="ChEBI" id="CHEBI:18420"/>
    </cofactor>
</comment>
<name>W1NE53_AMBTC</name>
<dbReference type="InterPro" id="IPR001906">
    <property type="entry name" value="Terpene_synth_N"/>
</dbReference>
<dbReference type="Proteomes" id="UP000017836">
    <property type="component" value="Unassembled WGS sequence"/>
</dbReference>
<reference evidence="5" key="1">
    <citation type="journal article" date="2013" name="Science">
        <title>The Amborella genome and the evolution of flowering plants.</title>
        <authorList>
            <consortium name="Amborella Genome Project"/>
        </authorList>
    </citation>
    <scope>NUCLEOTIDE SEQUENCE [LARGE SCALE GENOMIC DNA]</scope>
</reference>
<dbReference type="PANTHER" id="PTHR31739:SF25">
    <property type="entry name" value="(E,E)-GERANYLLINALOOL SYNTHASE"/>
    <property type="match status" value="1"/>
</dbReference>
<accession>W1NE53</accession>
<evidence type="ECO:0000313" key="5">
    <source>
        <dbReference type="Proteomes" id="UP000017836"/>
    </source>
</evidence>
<keyword evidence="2" id="KW-0460">Magnesium</keyword>
<evidence type="ECO:0000313" key="4">
    <source>
        <dbReference type="EMBL" id="ERM93445.1"/>
    </source>
</evidence>
<dbReference type="OMA" id="FESHIMR"/>
<dbReference type="Gene3D" id="1.50.10.130">
    <property type="entry name" value="Terpene synthase, N-terminal domain"/>
    <property type="match status" value="1"/>
</dbReference>
<gene>
    <name evidence="4" type="ORF">AMTR_s00260p00015480</name>
</gene>
<evidence type="ECO:0000256" key="2">
    <source>
        <dbReference type="ARBA" id="ARBA00022842"/>
    </source>
</evidence>
<dbReference type="PANTHER" id="PTHR31739">
    <property type="entry name" value="ENT-COPALYL DIPHOSPHATE SYNTHASE, CHLOROPLASTIC"/>
    <property type="match status" value="1"/>
</dbReference>
<dbReference type="Pfam" id="PF01397">
    <property type="entry name" value="Terpene_synth"/>
    <property type="match status" value="1"/>
</dbReference>
<sequence>MDNLVKEIKEEIASYIEGEKGRCIHQKLKAVDMIQRLGIERFFKEQVKEIMHSLYRQWDQELGLGSVELTGLGFRLLRLHGYQVSADVVKELLEKGGEAGSFSIENYEGIAALLNLYRCSQTGFPFESHIMREAATFAESRLRRALLLEEPHLETNNMRKEVQLSIHAKDGDGFSVDPNPNPL</sequence>
<proteinExistence type="predicted"/>
<dbReference type="AlphaFoldDB" id="W1NE53"/>
<dbReference type="EMBL" id="KI397699">
    <property type="protein sequence ID" value="ERM93445.1"/>
    <property type="molecule type" value="Genomic_DNA"/>
</dbReference>
<feature type="domain" description="Terpene synthase N-terminal" evidence="3">
    <location>
        <begin position="5"/>
        <end position="163"/>
    </location>
</feature>
<dbReference type="InterPro" id="IPR050148">
    <property type="entry name" value="Terpene_synthase-like"/>
</dbReference>
<protein>
    <recommendedName>
        <fullName evidence="3">Terpene synthase N-terminal domain-containing protein</fullName>
    </recommendedName>
</protein>